<keyword evidence="2" id="KW-1185">Reference proteome</keyword>
<organism evidence="1 2">
    <name type="scientific">Kaustia mangrovi</name>
    <dbReference type="NCBI Taxonomy" id="2593653"/>
    <lineage>
        <taxon>Bacteria</taxon>
        <taxon>Pseudomonadati</taxon>
        <taxon>Pseudomonadota</taxon>
        <taxon>Alphaproteobacteria</taxon>
        <taxon>Hyphomicrobiales</taxon>
        <taxon>Parvibaculaceae</taxon>
        <taxon>Kaustia</taxon>
    </lineage>
</organism>
<reference evidence="1 2" key="1">
    <citation type="submission" date="2020-06" db="EMBL/GenBank/DDBJ databases">
        <title>Genome sequence of 2 isolates from Red Sea Mangroves.</title>
        <authorList>
            <person name="Sefrji F."/>
            <person name="Michoud G."/>
            <person name="Merlino G."/>
            <person name="Daffonchio D."/>
        </authorList>
    </citation>
    <scope>NUCLEOTIDE SEQUENCE [LARGE SCALE GENOMIC DNA]</scope>
    <source>
        <strain evidence="1 2">R1DC25</strain>
    </source>
</reference>
<dbReference type="EMBL" id="CP058214">
    <property type="protein sequence ID" value="QPC41447.1"/>
    <property type="molecule type" value="Genomic_DNA"/>
</dbReference>
<dbReference type="Proteomes" id="UP000593594">
    <property type="component" value="Chromosome"/>
</dbReference>
<name>A0A7S8C151_9HYPH</name>
<protein>
    <submittedName>
        <fullName evidence="1">Uncharacterized protein</fullName>
    </submittedName>
</protein>
<proteinExistence type="predicted"/>
<dbReference type="KEGG" id="kmn:HW532_01060"/>
<accession>A0A7S8C151</accession>
<evidence type="ECO:0000313" key="1">
    <source>
        <dbReference type="EMBL" id="QPC41447.1"/>
    </source>
</evidence>
<dbReference type="RefSeq" id="WP_213162665.1">
    <property type="nucleotide sequence ID" value="NZ_CP058214.1"/>
</dbReference>
<dbReference type="AlphaFoldDB" id="A0A7S8C151"/>
<gene>
    <name evidence="1" type="ORF">HW532_01060</name>
</gene>
<sequence>MRHNEPVIYNNQRYVVSYRFDESASAYAVAVARPGKALGKGDGETARQVAQSTVTYYACPTSTRAKLAEGSARLSKATWHMQVKCT</sequence>
<evidence type="ECO:0000313" key="2">
    <source>
        <dbReference type="Proteomes" id="UP000593594"/>
    </source>
</evidence>